<keyword evidence="4" id="KW-1185">Reference proteome</keyword>
<evidence type="ECO:0000313" key="4">
    <source>
        <dbReference type="Proteomes" id="UP000076738"/>
    </source>
</evidence>
<feature type="chain" id="PRO_5007891678" description="Secreted protein" evidence="2">
    <location>
        <begin position="20"/>
        <end position="131"/>
    </location>
</feature>
<accession>A0A167QVP5</accession>
<proteinExistence type="predicted"/>
<reference evidence="3 4" key="1">
    <citation type="journal article" date="2016" name="Mol. Biol. Evol.">
        <title>Comparative Genomics of Early-Diverging Mushroom-Forming Fungi Provides Insights into the Origins of Lignocellulose Decay Capabilities.</title>
        <authorList>
            <person name="Nagy L.G."/>
            <person name="Riley R."/>
            <person name="Tritt A."/>
            <person name="Adam C."/>
            <person name="Daum C."/>
            <person name="Floudas D."/>
            <person name="Sun H."/>
            <person name="Yadav J.S."/>
            <person name="Pangilinan J."/>
            <person name="Larsson K.H."/>
            <person name="Matsuura K."/>
            <person name="Barry K."/>
            <person name="Labutti K."/>
            <person name="Kuo R."/>
            <person name="Ohm R.A."/>
            <person name="Bhattacharya S.S."/>
            <person name="Shirouzu T."/>
            <person name="Yoshinaga Y."/>
            <person name="Martin F.M."/>
            <person name="Grigoriev I.V."/>
            <person name="Hibbett D.S."/>
        </authorList>
    </citation>
    <scope>NUCLEOTIDE SEQUENCE [LARGE SCALE GENOMIC DNA]</scope>
    <source>
        <strain evidence="3 4">TUFC12733</strain>
    </source>
</reference>
<evidence type="ECO:0000256" key="2">
    <source>
        <dbReference type="SAM" id="SignalP"/>
    </source>
</evidence>
<dbReference type="EMBL" id="KV417270">
    <property type="protein sequence ID" value="KZP00292.1"/>
    <property type="molecule type" value="Genomic_DNA"/>
</dbReference>
<protein>
    <recommendedName>
        <fullName evidence="5">Secreted protein</fullName>
    </recommendedName>
</protein>
<gene>
    <name evidence="3" type="ORF">CALVIDRAFT_327355</name>
</gene>
<dbReference type="AlphaFoldDB" id="A0A167QVP5"/>
<keyword evidence="2" id="KW-0732">Signal</keyword>
<name>A0A167QVP5_CALVF</name>
<evidence type="ECO:0000256" key="1">
    <source>
        <dbReference type="SAM" id="MobiDB-lite"/>
    </source>
</evidence>
<organism evidence="3 4">
    <name type="scientific">Calocera viscosa (strain TUFC12733)</name>
    <dbReference type="NCBI Taxonomy" id="1330018"/>
    <lineage>
        <taxon>Eukaryota</taxon>
        <taxon>Fungi</taxon>
        <taxon>Dikarya</taxon>
        <taxon>Basidiomycota</taxon>
        <taxon>Agaricomycotina</taxon>
        <taxon>Dacrymycetes</taxon>
        <taxon>Dacrymycetales</taxon>
        <taxon>Dacrymycetaceae</taxon>
        <taxon>Calocera</taxon>
    </lineage>
</organism>
<dbReference type="Proteomes" id="UP000076738">
    <property type="component" value="Unassembled WGS sequence"/>
</dbReference>
<evidence type="ECO:0008006" key="5">
    <source>
        <dbReference type="Google" id="ProtNLM"/>
    </source>
</evidence>
<feature type="region of interest" description="Disordered" evidence="1">
    <location>
        <begin position="56"/>
        <end position="79"/>
    </location>
</feature>
<evidence type="ECO:0000313" key="3">
    <source>
        <dbReference type="EMBL" id="KZP00292.1"/>
    </source>
</evidence>
<feature type="signal peptide" evidence="2">
    <location>
        <begin position="1"/>
        <end position="19"/>
    </location>
</feature>
<feature type="compositionally biased region" description="Basic residues" evidence="1">
    <location>
        <begin position="56"/>
        <end position="68"/>
    </location>
</feature>
<sequence length="131" mass="14462">MGSPCGAQLILILLPTISSDLPMLIPLSLPSRTIHSASRAQRCQRTGCVSHVPRRVPHSSRHAIHGRRTAPSSFSTRRVPRSAPPASRIFAMLVQLPLAISDSHIFWPSFRATRAQIRACWLSRAQDAVPR</sequence>